<dbReference type="SUPFAM" id="SSF109854">
    <property type="entry name" value="DinB/YfiT-like putative metalloenzymes"/>
    <property type="match status" value="1"/>
</dbReference>
<accession>A0A6L9L6I3</accession>
<dbReference type="RefSeq" id="WP_163949226.1">
    <property type="nucleotide sequence ID" value="NZ_JAAFZH010000005.1"/>
</dbReference>
<dbReference type="Gene3D" id="1.20.120.450">
    <property type="entry name" value="dinb family like domain"/>
    <property type="match status" value="1"/>
</dbReference>
<organism evidence="1 2">
    <name type="scientific">Spirosoma terrae</name>
    <dbReference type="NCBI Taxonomy" id="1968276"/>
    <lineage>
        <taxon>Bacteria</taxon>
        <taxon>Pseudomonadati</taxon>
        <taxon>Bacteroidota</taxon>
        <taxon>Cytophagia</taxon>
        <taxon>Cytophagales</taxon>
        <taxon>Cytophagaceae</taxon>
        <taxon>Spirosoma</taxon>
    </lineage>
</organism>
<protein>
    <submittedName>
        <fullName evidence="1">DUF1572 domain-containing protein</fullName>
    </submittedName>
</protein>
<sequence length="193" mass="22782">MQNDYLKSVISQFEYYKLLGEKTLAQLPDEAFFWQYNAESNSIATLVKHLWGNMLSRWTDFLATDGEKKWRDRDGEFVNDLQSRDEVLQKWQEGWHVLLKTLKSLQEDDLTKLIYIRHQGHTVQEAINRQLAHYPYHIGPLVFIGKMLADDWVSLSIPRGKSIHYNADKFAKPKRKQHFTDEFLKPDEPALDD</sequence>
<comment type="caution">
    <text evidence="1">The sequence shown here is derived from an EMBL/GenBank/DDBJ whole genome shotgun (WGS) entry which is preliminary data.</text>
</comment>
<dbReference type="Proteomes" id="UP000474175">
    <property type="component" value="Unassembled WGS sequence"/>
</dbReference>
<keyword evidence="2" id="KW-1185">Reference proteome</keyword>
<evidence type="ECO:0000313" key="2">
    <source>
        <dbReference type="Proteomes" id="UP000474175"/>
    </source>
</evidence>
<dbReference type="Pfam" id="PF07609">
    <property type="entry name" value="DUF1572"/>
    <property type="match status" value="1"/>
</dbReference>
<evidence type="ECO:0000313" key="1">
    <source>
        <dbReference type="EMBL" id="NDU96020.1"/>
    </source>
</evidence>
<proteinExistence type="predicted"/>
<reference evidence="1 2" key="1">
    <citation type="submission" date="2020-02" db="EMBL/GenBank/DDBJ databases">
        <title>Draft genome sequence of two Spirosoma agri KCTC 52727 and Spirosoma terrae KCTC 52035.</title>
        <authorList>
            <person name="Rojas J."/>
            <person name="Ambika Manirajan B."/>
            <person name="Suarez C."/>
            <person name="Ratering S."/>
            <person name="Schnell S."/>
        </authorList>
    </citation>
    <scope>NUCLEOTIDE SEQUENCE [LARGE SCALE GENOMIC DNA]</scope>
    <source>
        <strain evidence="1 2">KCTC 52035</strain>
    </source>
</reference>
<dbReference type="InterPro" id="IPR011466">
    <property type="entry name" value="DUF1572"/>
</dbReference>
<name>A0A6L9L6I3_9BACT</name>
<dbReference type="EMBL" id="JAAFZH010000005">
    <property type="protein sequence ID" value="NDU96020.1"/>
    <property type="molecule type" value="Genomic_DNA"/>
</dbReference>
<gene>
    <name evidence="1" type="ORF">GK108_14145</name>
</gene>
<dbReference type="AlphaFoldDB" id="A0A6L9L6I3"/>
<dbReference type="InterPro" id="IPR034660">
    <property type="entry name" value="DinB/YfiT-like"/>
</dbReference>